<gene>
    <name evidence="4" type="ORF">UFOVP3_26</name>
</gene>
<dbReference type="Gene3D" id="3.40.50.300">
    <property type="entry name" value="P-loop containing nucleotide triphosphate hydrolases"/>
    <property type="match status" value="1"/>
</dbReference>
<evidence type="ECO:0000256" key="2">
    <source>
        <dbReference type="ARBA" id="ARBA00022840"/>
    </source>
</evidence>
<dbReference type="Pfam" id="PF02562">
    <property type="entry name" value="PhoH"/>
    <property type="match status" value="1"/>
</dbReference>
<feature type="domain" description="PhoH-like protein" evidence="3">
    <location>
        <begin position="27"/>
        <end position="228"/>
    </location>
</feature>
<reference evidence="4" key="1">
    <citation type="submission" date="2020-05" db="EMBL/GenBank/DDBJ databases">
        <authorList>
            <person name="Chiriac C."/>
            <person name="Salcher M."/>
            <person name="Ghai R."/>
            <person name="Kavagutti S V."/>
        </authorList>
    </citation>
    <scope>NUCLEOTIDE SEQUENCE</scope>
</reference>
<organism evidence="4">
    <name type="scientific">uncultured Caudovirales phage</name>
    <dbReference type="NCBI Taxonomy" id="2100421"/>
    <lineage>
        <taxon>Viruses</taxon>
        <taxon>Duplodnaviria</taxon>
        <taxon>Heunggongvirae</taxon>
        <taxon>Uroviricota</taxon>
        <taxon>Caudoviricetes</taxon>
        <taxon>Peduoviridae</taxon>
        <taxon>Maltschvirus</taxon>
        <taxon>Maltschvirus maltsch</taxon>
    </lineage>
</organism>
<evidence type="ECO:0000256" key="1">
    <source>
        <dbReference type="ARBA" id="ARBA00022741"/>
    </source>
</evidence>
<dbReference type="InterPro" id="IPR027417">
    <property type="entry name" value="P-loop_NTPase"/>
</dbReference>
<name>A0A6J5T6Z5_9CAUD</name>
<keyword evidence="1" id="KW-0547">Nucleotide-binding</keyword>
<sequence>MIESPKSKRVSRYKGATVEAATKTVPLKAMNDTQRAYIKALNDSDQMIVCGFSGTGKTYIAATYAANMYANNLIDRIILTRPNVSVGEGLGFFKGTLDEKFQPWVLPILDVLTEQLGKGVVETAVKAGNIEAAPLSTMRGRSFKNAFIILDEAQNTTVAEMKMFLTRVGQNCKVVVNGDIKQSDINVQSGLSKIIHLAKKNNMNVPVIEFGIDDIVRSDICKQWIIAFEAEGNKNV</sequence>
<dbReference type="PANTHER" id="PTHR30473:SF3">
    <property type="entry name" value="PROTEIN PHOH"/>
    <property type="match status" value="1"/>
</dbReference>
<dbReference type="SUPFAM" id="SSF52540">
    <property type="entry name" value="P-loop containing nucleoside triphosphate hydrolases"/>
    <property type="match status" value="1"/>
</dbReference>
<dbReference type="GO" id="GO:0005524">
    <property type="term" value="F:ATP binding"/>
    <property type="evidence" value="ECO:0007669"/>
    <property type="project" value="UniProtKB-KW"/>
</dbReference>
<dbReference type="InterPro" id="IPR003714">
    <property type="entry name" value="PhoH"/>
</dbReference>
<evidence type="ECO:0000259" key="3">
    <source>
        <dbReference type="Pfam" id="PF02562"/>
    </source>
</evidence>
<evidence type="ECO:0000313" key="4">
    <source>
        <dbReference type="EMBL" id="CAB4240529.1"/>
    </source>
</evidence>
<dbReference type="EMBL" id="LR797814">
    <property type="protein sequence ID" value="CAB4240529.1"/>
    <property type="molecule type" value="Genomic_DNA"/>
</dbReference>
<accession>A0A6J5T6Z5</accession>
<keyword evidence="2" id="KW-0067">ATP-binding</keyword>
<proteinExistence type="predicted"/>
<protein>
    <submittedName>
        <fullName evidence="4">PhoH Phosphate starvation-inducible protein PhoH, predicted ATPase</fullName>
    </submittedName>
</protein>
<dbReference type="InterPro" id="IPR051451">
    <property type="entry name" value="PhoH2-like"/>
</dbReference>
<dbReference type="PANTHER" id="PTHR30473">
    <property type="entry name" value="PROTEIN PHOH"/>
    <property type="match status" value="1"/>
</dbReference>